<name>A0A9P4IXV7_9PEZI</name>
<evidence type="ECO:0000313" key="2">
    <source>
        <dbReference type="EMBL" id="KAF2150879.1"/>
    </source>
</evidence>
<dbReference type="AlphaFoldDB" id="A0A9P4IXV7"/>
<dbReference type="EMBL" id="ML996089">
    <property type="protein sequence ID" value="KAF2150879.1"/>
    <property type="molecule type" value="Genomic_DNA"/>
</dbReference>
<dbReference type="GO" id="GO:0008195">
    <property type="term" value="F:phosphatidate phosphatase activity"/>
    <property type="evidence" value="ECO:0007669"/>
    <property type="project" value="InterPro"/>
</dbReference>
<evidence type="ECO:0000259" key="1">
    <source>
        <dbReference type="Pfam" id="PF09949"/>
    </source>
</evidence>
<dbReference type="GO" id="GO:0030479">
    <property type="term" value="C:actin cortical patch"/>
    <property type="evidence" value="ECO:0007669"/>
    <property type="project" value="TreeGrafter"/>
</dbReference>
<evidence type="ECO:0000313" key="3">
    <source>
        <dbReference type="Proteomes" id="UP000799439"/>
    </source>
</evidence>
<accession>A0A9P4IXV7</accession>
<feature type="domain" description="Phosphatidate phosphatase APP1 catalytic" evidence="1">
    <location>
        <begin position="144"/>
        <end position="296"/>
    </location>
</feature>
<keyword evidence="3" id="KW-1185">Reference proteome</keyword>
<gene>
    <name evidence="2" type="ORF">K461DRAFT_217318</name>
</gene>
<proteinExistence type="predicted"/>
<dbReference type="PANTHER" id="PTHR28208:SF1">
    <property type="entry name" value="FILAMENT ORGANIZATION PROTEIN APP1-LIKE, PUTATIVE (AFU_ORTHOLOGUE AFUA_1G06650)-RELATED"/>
    <property type="match status" value="1"/>
</dbReference>
<protein>
    <recommendedName>
        <fullName evidence="1">Phosphatidate phosphatase APP1 catalytic domain-containing protein</fullName>
    </recommendedName>
</protein>
<feature type="non-terminal residue" evidence="2">
    <location>
        <position position="1"/>
    </location>
</feature>
<dbReference type="Pfam" id="PF09949">
    <property type="entry name" value="APP1_cat"/>
    <property type="match status" value="1"/>
</dbReference>
<dbReference type="OrthoDB" id="414243at2759"/>
<dbReference type="InterPro" id="IPR052935">
    <property type="entry name" value="Mg2+_PAP"/>
</dbReference>
<comment type="caution">
    <text evidence="2">The sequence shown here is derived from an EMBL/GenBank/DDBJ whole genome shotgun (WGS) entry which is preliminary data.</text>
</comment>
<reference evidence="2" key="1">
    <citation type="journal article" date="2020" name="Stud. Mycol.">
        <title>101 Dothideomycetes genomes: a test case for predicting lifestyles and emergence of pathogens.</title>
        <authorList>
            <person name="Haridas S."/>
            <person name="Albert R."/>
            <person name="Binder M."/>
            <person name="Bloem J."/>
            <person name="Labutti K."/>
            <person name="Salamov A."/>
            <person name="Andreopoulos B."/>
            <person name="Baker S."/>
            <person name="Barry K."/>
            <person name="Bills G."/>
            <person name="Bluhm B."/>
            <person name="Cannon C."/>
            <person name="Castanera R."/>
            <person name="Culley D."/>
            <person name="Daum C."/>
            <person name="Ezra D."/>
            <person name="Gonzalez J."/>
            <person name="Henrissat B."/>
            <person name="Kuo A."/>
            <person name="Liang C."/>
            <person name="Lipzen A."/>
            <person name="Lutzoni F."/>
            <person name="Magnuson J."/>
            <person name="Mondo S."/>
            <person name="Nolan M."/>
            <person name="Ohm R."/>
            <person name="Pangilinan J."/>
            <person name="Park H.-J."/>
            <person name="Ramirez L."/>
            <person name="Alfaro M."/>
            <person name="Sun H."/>
            <person name="Tritt A."/>
            <person name="Yoshinaga Y."/>
            <person name="Zwiers L.-H."/>
            <person name="Turgeon B."/>
            <person name="Goodwin S."/>
            <person name="Spatafora J."/>
            <person name="Crous P."/>
            <person name="Grigoriev I."/>
        </authorList>
    </citation>
    <scope>NUCLEOTIDE SEQUENCE</scope>
    <source>
        <strain evidence="2">CBS 260.36</strain>
    </source>
</reference>
<dbReference type="Proteomes" id="UP000799439">
    <property type="component" value="Unassembled WGS sequence"/>
</dbReference>
<organism evidence="2 3">
    <name type="scientific">Myriangium duriaei CBS 260.36</name>
    <dbReference type="NCBI Taxonomy" id="1168546"/>
    <lineage>
        <taxon>Eukaryota</taxon>
        <taxon>Fungi</taxon>
        <taxon>Dikarya</taxon>
        <taxon>Ascomycota</taxon>
        <taxon>Pezizomycotina</taxon>
        <taxon>Dothideomycetes</taxon>
        <taxon>Dothideomycetidae</taxon>
        <taxon>Myriangiales</taxon>
        <taxon>Myriangiaceae</taxon>
        <taxon>Myriangium</taxon>
    </lineage>
</organism>
<sequence length="338" mass="37854">NPKKHYVWLFDNFAFRSSSYDDPWQTEYTAAFFKRDTGKALADGVAMICNELEVEAGSLSQNRLRSRVQHFVNAVLAKHTIHSTAGKGLRHLHGPSSSSGISITSASLPSFVNNGKHLLNTFPGTSQSQGFLPGLTIYAEPTGYGIISDIDDTIKVTLTSQPLGILSTTFLETPRPIPGMPALYAHLNTLLSSPTFFYISASPYNLYPMLRSFRTAHFPPGQIMLRENTWQSLGGLIGALMEDVKDYKLERITKVHSQFPKRKFVLIGDTTHKDPETYAEVARKWPDWVVAVFIRRVTGVSDVAAPNMEQKNSDERLKKAFEGVDREVWTVFERPEEV</sequence>
<feature type="non-terminal residue" evidence="2">
    <location>
        <position position="338"/>
    </location>
</feature>
<dbReference type="InterPro" id="IPR019236">
    <property type="entry name" value="APP1_cat"/>
</dbReference>
<dbReference type="PANTHER" id="PTHR28208">
    <property type="entry name" value="PHOSPHATIDATE PHOSPHATASE APP1"/>
    <property type="match status" value="1"/>
</dbReference>